<reference evidence="5" key="1">
    <citation type="journal article" date="2020" name="Nat. Commun.">
        <title>Large-scale genome sequencing of mycorrhizal fungi provides insights into the early evolution of symbiotic traits.</title>
        <authorList>
            <person name="Miyauchi S."/>
            <person name="Kiss E."/>
            <person name="Kuo A."/>
            <person name="Drula E."/>
            <person name="Kohler A."/>
            <person name="Sanchez-Garcia M."/>
            <person name="Morin E."/>
            <person name="Andreopoulos B."/>
            <person name="Barry K.W."/>
            <person name="Bonito G."/>
            <person name="Buee M."/>
            <person name="Carver A."/>
            <person name="Chen C."/>
            <person name="Cichocki N."/>
            <person name="Clum A."/>
            <person name="Culley D."/>
            <person name="Crous P.W."/>
            <person name="Fauchery L."/>
            <person name="Girlanda M."/>
            <person name="Hayes R.D."/>
            <person name="Keri Z."/>
            <person name="LaButti K."/>
            <person name="Lipzen A."/>
            <person name="Lombard V."/>
            <person name="Magnuson J."/>
            <person name="Maillard F."/>
            <person name="Murat C."/>
            <person name="Nolan M."/>
            <person name="Ohm R.A."/>
            <person name="Pangilinan J."/>
            <person name="Pereira M.F."/>
            <person name="Perotto S."/>
            <person name="Peter M."/>
            <person name="Pfister S."/>
            <person name="Riley R."/>
            <person name="Sitrit Y."/>
            <person name="Stielow J.B."/>
            <person name="Szollosi G."/>
            <person name="Zifcakova L."/>
            <person name="Stursova M."/>
            <person name="Spatafora J.W."/>
            <person name="Tedersoo L."/>
            <person name="Vaario L.M."/>
            <person name="Yamada A."/>
            <person name="Yan M."/>
            <person name="Wang P."/>
            <person name="Xu J."/>
            <person name="Bruns T."/>
            <person name="Baldrian P."/>
            <person name="Vilgalys R."/>
            <person name="Dunand C."/>
            <person name="Henrissat B."/>
            <person name="Grigoriev I.V."/>
            <person name="Hibbett D."/>
            <person name="Nagy L.G."/>
            <person name="Martin F.M."/>
        </authorList>
    </citation>
    <scope>NUCLEOTIDE SEQUENCE</scope>
    <source>
        <strain evidence="5">UP504</strain>
    </source>
</reference>
<dbReference type="PANTHER" id="PTHR23188:SF12">
    <property type="entry name" value="RNA POLYMERASE II-ASSOCIATED FACTOR 1 HOMOLOG"/>
    <property type="match status" value="1"/>
</dbReference>
<accession>A0A9P6E1B5</accession>
<feature type="region of interest" description="Disordered" evidence="4">
    <location>
        <begin position="320"/>
        <end position="345"/>
    </location>
</feature>
<dbReference type="OrthoDB" id="10260285at2759"/>
<evidence type="ECO:0000256" key="4">
    <source>
        <dbReference type="SAM" id="MobiDB-lite"/>
    </source>
</evidence>
<gene>
    <name evidence="5" type="ORF">BS47DRAFT_1375171</name>
</gene>
<proteinExistence type="inferred from homology"/>
<evidence type="ECO:0000313" key="6">
    <source>
        <dbReference type="Proteomes" id="UP000886523"/>
    </source>
</evidence>
<feature type="region of interest" description="Disordered" evidence="4">
    <location>
        <begin position="191"/>
        <end position="211"/>
    </location>
</feature>
<sequence>MRCTQALENAHEPTGTKLEHICVFLLLFLPSTVWARHNVVIFGNFRVDPQMSSKKSKLDLLVRVRYSNPLPPPPFPPKLLSIPTHPSRYARLEFTSKVADETPFPMIVDAECGMPLDLSKWDGLWDYDLGEDNDLNPDPNSLPDLDPKDAFLVSDLPAAYTNGQTPSASAAATPTPNVSWLRKTEYISTSTIGRNSGSTELKTADEPMPDVSHPAQIVDITASFPSTSEPINLKDLRHPNKPGLRAVESYEILPDSGIWANDFDLVKFSERPGERPLDQADPRLDSAVIRPTIGEDNESFLSYYLTKDDKEALAYNELRTTQKQPSLMTPEPDQSTDEQNAGETKPEYPEAAAFHFVRDYETVKIDTEVLNEFLLSLNNGVGPTVAGKGAYYKNIERKYVLKKKRHNKQEDYVKKWDIVHVAHVPFTAEQLVERAEMNLDEGPEDGEAEADGEVDVTDDHEVAKQEEEESPPKAS</sequence>
<organism evidence="5 6">
    <name type="scientific">Hydnum rufescens UP504</name>
    <dbReference type="NCBI Taxonomy" id="1448309"/>
    <lineage>
        <taxon>Eukaryota</taxon>
        <taxon>Fungi</taxon>
        <taxon>Dikarya</taxon>
        <taxon>Basidiomycota</taxon>
        <taxon>Agaricomycotina</taxon>
        <taxon>Agaricomycetes</taxon>
        <taxon>Cantharellales</taxon>
        <taxon>Hydnaceae</taxon>
        <taxon>Hydnum</taxon>
    </lineage>
</organism>
<evidence type="ECO:0000256" key="1">
    <source>
        <dbReference type="ARBA" id="ARBA00004123"/>
    </source>
</evidence>
<keyword evidence="6" id="KW-1185">Reference proteome</keyword>
<dbReference type="InterPro" id="IPR007133">
    <property type="entry name" value="RNA_pol_II-assoc_Paf1"/>
</dbReference>
<comment type="subcellular location">
    <subcellularLocation>
        <location evidence="1">Nucleus</location>
    </subcellularLocation>
</comment>
<dbReference type="GO" id="GO:0003682">
    <property type="term" value="F:chromatin binding"/>
    <property type="evidence" value="ECO:0007669"/>
    <property type="project" value="TreeGrafter"/>
</dbReference>
<dbReference type="AlphaFoldDB" id="A0A9P6E1B5"/>
<feature type="compositionally biased region" description="Polar residues" evidence="4">
    <location>
        <begin position="191"/>
        <end position="201"/>
    </location>
</feature>
<dbReference type="EMBL" id="MU128920">
    <property type="protein sequence ID" value="KAF9518978.1"/>
    <property type="molecule type" value="Genomic_DNA"/>
</dbReference>
<protein>
    <submittedName>
        <fullName evidence="5">Uncharacterized protein</fullName>
    </submittedName>
</protein>
<evidence type="ECO:0000256" key="3">
    <source>
        <dbReference type="ARBA" id="ARBA00023242"/>
    </source>
</evidence>
<name>A0A9P6E1B5_9AGAM</name>
<comment type="similarity">
    <text evidence="2">Belongs to the PAF1 family.</text>
</comment>
<keyword evidence="3" id="KW-0539">Nucleus</keyword>
<dbReference type="Pfam" id="PF03985">
    <property type="entry name" value="Paf1"/>
    <property type="match status" value="1"/>
</dbReference>
<dbReference type="GO" id="GO:0016593">
    <property type="term" value="C:Cdc73/Paf1 complex"/>
    <property type="evidence" value="ECO:0007669"/>
    <property type="project" value="InterPro"/>
</dbReference>
<evidence type="ECO:0000313" key="5">
    <source>
        <dbReference type="EMBL" id="KAF9518978.1"/>
    </source>
</evidence>
<evidence type="ECO:0000256" key="2">
    <source>
        <dbReference type="ARBA" id="ARBA00007560"/>
    </source>
</evidence>
<feature type="region of interest" description="Disordered" evidence="4">
    <location>
        <begin position="437"/>
        <end position="475"/>
    </location>
</feature>
<dbReference type="GO" id="GO:0006368">
    <property type="term" value="P:transcription elongation by RNA polymerase II"/>
    <property type="evidence" value="ECO:0007669"/>
    <property type="project" value="InterPro"/>
</dbReference>
<dbReference type="PANTHER" id="PTHR23188">
    <property type="entry name" value="RNA POLYMERASE II-ASSOCIATED FACTOR 1 HOMOLOG"/>
    <property type="match status" value="1"/>
</dbReference>
<dbReference type="GO" id="GO:0000993">
    <property type="term" value="F:RNA polymerase II complex binding"/>
    <property type="evidence" value="ECO:0007669"/>
    <property type="project" value="TreeGrafter"/>
</dbReference>
<feature type="compositionally biased region" description="Acidic residues" evidence="4">
    <location>
        <begin position="438"/>
        <end position="456"/>
    </location>
</feature>
<dbReference type="Proteomes" id="UP000886523">
    <property type="component" value="Unassembled WGS sequence"/>
</dbReference>
<comment type="caution">
    <text evidence="5">The sequence shown here is derived from an EMBL/GenBank/DDBJ whole genome shotgun (WGS) entry which is preliminary data.</text>
</comment>